<dbReference type="STRING" id="288705.RSal33209_1048"/>
<evidence type="ECO:0000256" key="2">
    <source>
        <dbReference type="ARBA" id="ARBA00022448"/>
    </source>
</evidence>
<feature type="transmembrane region" description="Helical" evidence="6">
    <location>
        <begin position="97"/>
        <end position="117"/>
    </location>
</feature>
<feature type="transmembrane region" description="Helical" evidence="6">
    <location>
        <begin position="41"/>
        <end position="59"/>
    </location>
</feature>
<dbReference type="GO" id="GO:0022857">
    <property type="term" value="F:transmembrane transporter activity"/>
    <property type="evidence" value="ECO:0007669"/>
    <property type="project" value="InterPro"/>
</dbReference>
<evidence type="ECO:0000256" key="5">
    <source>
        <dbReference type="ARBA" id="ARBA00023136"/>
    </source>
</evidence>
<feature type="domain" description="Major facilitator superfamily (MFS) profile" evidence="7">
    <location>
        <begin position="1"/>
        <end position="183"/>
    </location>
</feature>
<evidence type="ECO:0000256" key="3">
    <source>
        <dbReference type="ARBA" id="ARBA00022692"/>
    </source>
</evidence>
<feature type="transmembrane region" description="Helical" evidence="6">
    <location>
        <begin position="12"/>
        <end position="35"/>
    </location>
</feature>
<dbReference type="InterPro" id="IPR036259">
    <property type="entry name" value="MFS_trans_sf"/>
</dbReference>
<dbReference type="Proteomes" id="UP000002007">
    <property type="component" value="Chromosome"/>
</dbReference>
<evidence type="ECO:0000256" key="1">
    <source>
        <dbReference type="ARBA" id="ARBA00004651"/>
    </source>
</evidence>
<dbReference type="HOGENOM" id="CLU_1474050_0_0_11"/>
<keyword evidence="2" id="KW-0813">Transport</keyword>
<dbReference type="InterPro" id="IPR011701">
    <property type="entry name" value="MFS"/>
</dbReference>
<keyword evidence="9" id="KW-1185">Reference proteome</keyword>
<comment type="subcellular location">
    <subcellularLocation>
        <location evidence="1">Cell membrane</location>
        <topology evidence="1">Multi-pass membrane protein</topology>
    </subcellularLocation>
</comment>
<dbReference type="GO" id="GO:0005886">
    <property type="term" value="C:plasma membrane"/>
    <property type="evidence" value="ECO:0007669"/>
    <property type="project" value="UniProtKB-SubCell"/>
</dbReference>
<dbReference type="Pfam" id="PF07690">
    <property type="entry name" value="MFS_1"/>
    <property type="match status" value="1"/>
</dbReference>
<dbReference type="PROSITE" id="PS50850">
    <property type="entry name" value="MFS"/>
    <property type="match status" value="1"/>
</dbReference>
<keyword evidence="5 6" id="KW-0472">Membrane</keyword>
<evidence type="ECO:0000256" key="6">
    <source>
        <dbReference type="SAM" id="Phobius"/>
    </source>
</evidence>
<feature type="transmembrane region" description="Helical" evidence="6">
    <location>
        <begin position="71"/>
        <end position="91"/>
    </location>
</feature>
<sequence length="183" mass="19579">MFPDSAARARALGIWGGVASVGFAAGPLLCGALISSWHWSAIFWINLPLCLLIGSAIWFRTEESPRRARRLDLPGALLGTVALASLTAAIIEVASAVWLSAALLVVALLSGILFALVERRQIEPMIPAGLFRSHGFNWAVGTGFLFNFALYGSLFGVALTFQTKYQLGPLRQWSCGTTTCPIG</sequence>
<dbReference type="Gene3D" id="1.20.1250.20">
    <property type="entry name" value="MFS general substrate transporter like domains"/>
    <property type="match status" value="1"/>
</dbReference>
<protein>
    <submittedName>
        <fullName evidence="8">Multidrug transporter, MFS family</fullName>
    </submittedName>
</protein>
<proteinExistence type="predicted"/>
<dbReference type="AlphaFoldDB" id="A9WP11"/>
<evidence type="ECO:0000256" key="4">
    <source>
        <dbReference type="ARBA" id="ARBA00022989"/>
    </source>
</evidence>
<evidence type="ECO:0000313" key="8">
    <source>
        <dbReference type="EMBL" id="ABY22786.1"/>
    </source>
</evidence>
<organism evidence="8 9">
    <name type="scientific">Renibacterium salmoninarum (strain ATCC 33209 / DSM 20767 / JCM 11484 / NBRC 15589 / NCIMB 2235)</name>
    <dbReference type="NCBI Taxonomy" id="288705"/>
    <lineage>
        <taxon>Bacteria</taxon>
        <taxon>Bacillati</taxon>
        <taxon>Actinomycetota</taxon>
        <taxon>Actinomycetes</taxon>
        <taxon>Micrococcales</taxon>
        <taxon>Micrococcaceae</taxon>
        <taxon>Renibacterium</taxon>
    </lineage>
</organism>
<evidence type="ECO:0000313" key="9">
    <source>
        <dbReference type="Proteomes" id="UP000002007"/>
    </source>
</evidence>
<dbReference type="EMBL" id="CP000910">
    <property type="protein sequence ID" value="ABY22786.1"/>
    <property type="molecule type" value="Genomic_DNA"/>
</dbReference>
<accession>A9WP11</accession>
<dbReference type="KEGG" id="rsa:RSal33209_1048"/>
<name>A9WP11_RENSM</name>
<keyword evidence="3 6" id="KW-0812">Transmembrane</keyword>
<dbReference type="InterPro" id="IPR020846">
    <property type="entry name" value="MFS_dom"/>
</dbReference>
<gene>
    <name evidence="8" type="ordered locus">RSal33209_1048</name>
</gene>
<dbReference type="PANTHER" id="PTHR42718:SF9">
    <property type="entry name" value="MAJOR FACILITATOR SUPERFAMILY MULTIDRUG TRANSPORTER MFSC"/>
    <property type="match status" value="1"/>
</dbReference>
<dbReference type="eggNOG" id="COG0477">
    <property type="taxonomic scope" value="Bacteria"/>
</dbReference>
<dbReference type="PANTHER" id="PTHR42718">
    <property type="entry name" value="MAJOR FACILITATOR SUPERFAMILY MULTIDRUG TRANSPORTER MFSC"/>
    <property type="match status" value="1"/>
</dbReference>
<evidence type="ECO:0000259" key="7">
    <source>
        <dbReference type="PROSITE" id="PS50850"/>
    </source>
</evidence>
<keyword evidence="4 6" id="KW-1133">Transmembrane helix</keyword>
<feature type="transmembrane region" description="Helical" evidence="6">
    <location>
        <begin position="138"/>
        <end position="161"/>
    </location>
</feature>
<reference evidence="9" key="1">
    <citation type="journal article" date="2008" name="J. Bacteriol.">
        <title>Genome sequence of the fish pathogen Renibacterium salmoninarum suggests reductive evolution away from an environmental Arthrobacter ancestor.</title>
        <authorList>
            <person name="Wiens G.D."/>
            <person name="Rockey D.D."/>
            <person name="Wu Z."/>
            <person name="Chang J."/>
            <person name="Levy R."/>
            <person name="Crane S."/>
            <person name="Chen D.S."/>
            <person name="Capri G.R."/>
            <person name="Burnett J.R."/>
            <person name="Sudheesh P.S."/>
            <person name="Schipma M.J."/>
            <person name="Burd H."/>
            <person name="Bhattacharyya A."/>
            <person name="Rhodes L.D."/>
            <person name="Kaul R."/>
            <person name="Strom M.S."/>
        </authorList>
    </citation>
    <scope>NUCLEOTIDE SEQUENCE [LARGE SCALE GENOMIC DNA]</scope>
    <source>
        <strain evidence="9">ATCC 33209 / DSM 20767 / JCM 11484 / NBRC 15589 / NCIMB 2235</strain>
    </source>
</reference>
<dbReference type="SUPFAM" id="SSF103473">
    <property type="entry name" value="MFS general substrate transporter"/>
    <property type="match status" value="1"/>
</dbReference>